<keyword evidence="3 6" id="KW-0489">Methyltransferase</keyword>
<dbReference type="RefSeq" id="WP_068911539.1">
    <property type="nucleotide sequence ID" value="NZ_MBEW02000001.1"/>
</dbReference>
<evidence type="ECO:0000313" key="8">
    <source>
        <dbReference type="Proteomes" id="UP000093352"/>
    </source>
</evidence>
<dbReference type="FunFam" id="3.40.50.150:FF:000041">
    <property type="entry name" value="Ribosomal RNA small subunit methyltransferase G"/>
    <property type="match status" value="1"/>
</dbReference>
<dbReference type="GO" id="GO:0070043">
    <property type="term" value="F:rRNA (guanine-N7-)-methyltransferase activity"/>
    <property type="evidence" value="ECO:0007669"/>
    <property type="project" value="UniProtKB-UniRule"/>
</dbReference>
<feature type="binding site" evidence="6">
    <location>
        <position position="77"/>
    </location>
    <ligand>
        <name>S-adenosyl-L-methionine</name>
        <dbReference type="ChEBI" id="CHEBI:59789"/>
    </ligand>
</feature>
<evidence type="ECO:0000256" key="6">
    <source>
        <dbReference type="HAMAP-Rule" id="MF_00074"/>
    </source>
</evidence>
<reference evidence="7 8" key="1">
    <citation type="journal article" date="2016" name="Genome Announc.">
        <title>Draft Genome Sequence of Criibacterium bergeronii gen. nov., sp. nov., Strain CCRI-22567T, Isolated from a Vaginal Sample from a Woman with Bacterial Vaginosis.</title>
        <authorList>
            <person name="Maheux A.F."/>
            <person name="Berube E."/>
            <person name="Boudreau D.K."/>
            <person name="Raymond F."/>
            <person name="Corbeil J."/>
            <person name="Roy P.H."/>
            <person name="Boissinot M."/>
            <person name="Omar R.F."/>
        </authorList>
    </citation>
    <scope>NUCLEOTIDE SEQUENCE [LARGE SCALE GENOMIC DNA]</scope>
    <source>
        <strain evidence="7 8">CCRI-22567</strain>
    </source>
</reference>
<keyword evidence="1 6" id="KW-0963">Cytoplasm</keyword>
<proteinExistence type="inferred from homology"/>
<dbReference type="PANTHER" id="PTHR31760:SF0">
    <property type="entry name" value="S-ADENOSYL-L-METHIONINE-DEPENDENT METHYLTRANSFERASES SUPERFAMILY PROTEIN"/>
    <property type="match status" value="1"/>
</dbReference>
<comment type="caution">
    <text evidence="7">The sequence shown here is derived from an EMBL/GenBank/DDBJ whole genome shotgun (WGS) entry which is preliminary data.</text>
</comment>
<organism evidence="7 8">
    <name type="scientific">Criibacterium bergeronii</name>
    <dbReference type="NCBI Taxonomy" id="1871336"/>
    <lineage>
        <taxon>Bacteria</taxon>
        <taxon>Bacillati</taxon>
        <taxon>Bacillota</taxon>
        <taxon>Clostridia</taxon>
        <taxon>Peptostreptococcales</taxon>
        <taxon>Filifactoraceae</taxon>
        <taxon>Criibacterium</taxon>
    </lineage>
</organism>
<comment type="similarity">
    <text evidence="6">Belongs to the methyltransferase superfamily. RNA methyltransferase RsmG family.</text>
</comment>
<evidence type="ECO:0000256" key="3">
    <source>
        <dbReference type="ARBA" id="ARBA00022603"/>
    </source>
</evidence>
<comment type="subcellular location">
    <subcellularLocation>
        <location evidence="6">Cytoplasm</location>
    </subcellularLocation>
</comment>
<evidence type="ECO:0000313" key="7">
    <source>
        <dbReference type="EMBL" id="RDY22206.1"/>
    </source>
</evidence>
<comment type="function">
    <text evidence="6">Specifically methylates the N7 position of a guanine in 16S rRNA.</text>
</comment>
<dbReference type="GO" id="GO:0005829">
    <property type="term" value="C:cytosol"/>
    <property type="evidence" value="ECO:0007669"/>
    <property type="project" value="TreeGrafter"/>
</dbReference>
<dbReference type="PANTHER" id="PTHR31760">
    <property type="entry name" value="S-ADENOSYL-L-METHIONINE-DEPENDENT METHYLTRANSFERASES SUPERFAMILY PROTEIN"/>
    <property type="match status" value="1"/>
</dbReference>
<protein>
    <recommendedName>
        <fullName evidence="6">Ribosomal RNA small subunit methyltransferase G</fullName>
        <ecNumber evidence="6">2.1.1.-</ecNumber>
    </recommendedName>
    <alternativeName>
        <fullName evidence="6">16S rRNA 7-methylguanosine methyltransferase</fullName>
        <shortName evidence="6">16S rRNA m7G methyltransferase</shortName>
    </alternativeName>
</protein>
<keyword evidence="2 6" id="KW-0698">rRNA processing</keyword>
<keyword evidence="4 6" id="KW-0808">Transferase</keyword>
<comment type="caution">
    <text evidence="6">Lacks conserved residue(s) required for the propagation of feature annotation.</text>
</comment>
<evidence type="ECO:0000256" key="1">
    <source>
        <dbReference type="ARBA" id="ARBA00022490"/>
    </source>
</evidence>
<dbReference type="Proteomes" id="UP000093352">
    <property type="component" value="Unassembled WGS sequence"/>
</dbReference>
<dbReference type="InterPro" id="IPR003682">
    <property type="entry name" value="rRNA_ssu_MeTfrase_G"/>
</dbReference>
<dbReference type="EMBL" id="MBEW02000001">
    <property type="protein sequence ID" value="RDY22206.1"/>
    <property type="molecule type" value="Genomic_DNA"/>
</dbReference>
<gene>
    <name evidence="6" type="primary">rsmG</name>
    <name evidence="7" type="ORF">BBG48_000365</name>
</gene>
<dbReference type="EC" id="2.1.1.-" evidence="6"/>
<feature type="binding site" evidence="6">
    <location>
        <position position="147"/>
    </location>
    <ligand>
        <name>S-adenosyl-L-methionine</name>
        <dbReference type="ChEBI" id="CHEBI:59789"/>
    </ligand>
</feature>
<dbReference type="NCBIfam" id="TIGR00138">
    <property type="entry name" value="rsmG_gidB"/>
    <property type="match status" value="1"/>
</dbReference>
<name>A0A371IP39_9FIRM</name>
<dbReference type="AlphaFoldDB" id="A0A371IP39"/>
<keyword evidence="5 6" id="KW-0949">S-adenosyl-L-methionine</keyword>
<feature type="binding site" evidence="6">
    <location>
        <begin position="128"/>
        <end position="129"/>
    </location>
    <ligand>
        <name>S-adenosyl-L-methionine</name>
        <dbReference type="ChEBI" id="CHEBI:59789"/>
    </ligand>
</feature>
<evidence type="ECO:0000256" key="2">
    <source>
        <dbReference type="ARBA" id="ARBA00022552"/>
    </source>
</evidence>
<dbReference type="SUPFAM" id="SSF53335">
    <property type="entry name" value="S-adenosyl-L-methionine-dependent methyltransferases"/>
    <property type="match status" value="1"/>
</dbReference>
<evidence type="ECO:0000256" key="4">
    <source>
        <dbReference type="ARBA" id="ARBA00022679"/>
    </source>
</evidence>
<evidence type="ECO:0000256" key="5">
    <source>
        <dbReference type="ARBA" id="ARBA00022691"/>
    </source>
</evidence>
<dbReference type="Pfam" id="PF02527">
    <property type="entry name" value="GidB"/>
    <property type="match status" value="1"/>
</dbReference>
<dbReference type="HAMAP" id="MF_00074">
    <property type="entry name" value="16SrRNA_methyltr_G"/>
    <property type="match status" value="1"/>
</dbReference>
<feature type="binding site" evidence="6">
    <location>
        <position position="82"/>
    </location>
    <ligand>
        <name>S-adenosyl-L-methionine</name>
        <dbReference type="ChEBI" id="CHEBI:59789"/>
    </ligand>
</feature>
<dbReference type="PIRSF" id="PIRSF003078">
    <property type="entry name" value="GidB"/>
    <property type="match status" value="1"/>
</dbReference>
<dbReference type="Gene3D" id="3.40.50.150">
    <property type="entry name" value="Vaccinia Virus protein VP39"/>
    <property type="match status" value="1"/>
</dbReference>
<dbReference type="InterPro" id="IPR029063">
    <property type="entry name" value="SAM-dependent_MTases_sf"/>
</dbReference>
<accession>A0A371IP39</accession>
<dbReference type="STRING" id="1871336.BBG48_00660"/>
<sequence length="237" mass="26999">MTKESFYNSLKNLNIEVTQNLYERFEIYYENLVSYNEKVNLTAITEKNDVFIKHFLDSVSLLSVCNIKKNSGVIDIGTGAGFPGIPLKIVRDDINLTLVDSLAKRVVFLNQMVELLNLKNTVALHSRAEDLSNKEDFRQQYDYSVSRAVANMPVLLEYVSPFVKVGGQIILLKGSKTKEEIESSKNAIKVLGLKLEKVDKIELFDKVNEHYIVTFSKIKDTAKKYPRNSAQIKKNQL</sequence>
<keyword evidence="8" id="KW-1185">Reference proteome</keyword>